<gene>
    <name evidence="2" type="primary">Shab</name>
    <name evidence="2" type="ORF">CEXT_710151</name>
</gene>
<keyword evidence="3" id="KW-1185">Reference proteome</keyword>
<dbReference type="InterPro" id="IPR003131">
    <property type="entry name" value="T1-type_BTB"/>
</dbReference>
<dbReference type="SUPFAM" id="SSF54695">
    <property type="entry name" value="POZ domain"/>
    <property type="match status" value="1"/>
</dbReference>
<dbReference type="Proteomes" id="UP001054945">
    <property type="component" value="Unassembled WGS sequence"/>
</dbReference>
<dbReference type="PRINTS" id="PR01494">
    <property type="entry name" value="KV9CHANNEL"/>
</dbReference>
<comment type="caution">
    <text evidence="2">The sequence shown here is derived from an EMBL/GenBank/DDBJ whole genome shotgun (WGS) entry which is preliminary data.</text>
</comment>
<feature type="domain" description="Potassium channel tetramerisation-type BTB" evidence="1">
    <location>
        <begin position="55"/>
        <end position="106"/>
    </location>
</feature>
<dbReference type="GO" id="GO:0005249">
    <property type="term" value="F:voltage-gated potassium channel activity"/>
    <property type="evidence" value="ECO:0007669"/>
    <property type="project" value="InterPro"/>
</dbReference>
<organism evidence="2 3">
    <name type="scientific">Caerostris extrusa</name>
    <name type="common">Bark spider</name>
    <name type="synonym">Caerostris bankana</name>
    <dbReference type="NCBI Taxonomy" id="172846"/>
    <lineage>
        <taxon>Eukaryota</taxon>
        <taxon>Metazoa</taxon>
        <taxon>Ecdysozoa</taxon>
        <taxon>Arthropoda</taxon>
        <taxon>Chelicerata</taxon>
        <taxon>Arachnida</taxon>
        <taxon>Araneae</taxon>
        <taxon>Araneomorphae</taxon>
        <taxon>Entelegynae</taxon>
        <taxon>Araneoidea</taxon>
        <taxon>Araneidae</taxon>
        <taxon>Caerostris</taxon>
    </lineage>
</organism>
<dbReference type="EMBL" id="BPLR01015117">
    <property type="protein sequence ID" value="GIY73754.1"/>
    <property type="molecule type" value="Genomic_DNA"/>
</dbReference>
<dbReference type="InterPro" id="IPR011333">
    <property type="entry name" value="SKP1/BTB/POZ_sf"/>
</dbReference>
<dbReference type="Gene3D" id="3.30.710.10">
    <property type="entry name" value="Potassium Channel Kv1.1, Chain A"/>
    <property type="match status" value="1"/>
</dbReference>
<sequence>MTPHPQFAEGGTAIWCSTPDYGPSAATKSRSLQVHVVSTSGVVHDYPSKALNRRVIINVGGVKHEVLWRTLEHLPHTRLGKLKESNTHEAIMELCDDYSLVDNEYF</sequence>
<protein>
    <submittedName>
        <fullName evidence="2">Potassium voltage-gated channel protein Shab</fullName>
    </submittedName>
</protein>
<reference evidence="2 3" key="1">
    <citation type="submission" date="2021-06" db="EMBL/GenBank/DDBJ databases">
        <title>Caerostris extrusa draft genome.</title>
        <authorList>
            <person name="Kono N."/>
            <person name="Arakawa K."/>
        </authorList>
    </citation>
    <scope>NUCLEOTIDE SEQUENCE [LARGE SCALE GENOMIC DNA]</scope>
</reference>
<evidence type="ECO:0000313" key="3">
    <source>
        <dbReference type="Proteomes" id="UP001054945"/>
    </source>
</evidence>
<evidence type="ECO:0000313" key="2">
    <source>
        <dbReference type="EMBL" id="GIY73754.1"/>
    </source>
</evidence>
<dbReference type="GO" id="GO:0051260">
    <property type="term" value="P:protein homooligomerization"/>
    <property type="evidence" value="ECO:0007669"/>
    <property type="project" value="InterPro"/>
</dbReference>
<dbReference type="AlphaFoldDB" id="A0AAV4VVK8"/>
<proteinExistence type="predicted"/>
<evidence type="ECO:0000259" key="1">
    <source>
        <dbReference type="Pfam" id="PF02214"/>
    </source>
</evidence>
<dbReference type="Pfam" id="PF02214">
    <property type="entry name" value="BTB_2"/>
    <property type="match status" value="1"/>
</dbReference>
<dbReference type="InterPro" id="IPR003971">
    <property type="entry name" value="K_chnl_volt-dep_Kv5/Kv9"/>
</dbReference>
<name>A0AAV4VVK8_CAEEX</name>
<accession>A0AAV4VVK8</accession>
<dbReference type="GO" id="GO:0008076">
    <property type="term" value="C:voltage-gated potassium channel complex"/>
    <property type="evidence" value="ECO:0007669"/>
    <property type="project" value="InterPro"/>
</dbReference>